<dbReference type="EMBL" id="JAVDYB010000001">
    <property type="protein sequence ID" value="MDR7275438.1"/>
    <property type="molecule type" value="Genomic_DNA"/>
</dbReference>
<dbReference type="AlphaFoldDB" id="A0AAE3YKD8"/>
<comment type="caution">
    <text evidence="1">The sequence shown here is derived from an EMBL/GenBank/DDBJ whole genome shotgun (WGS) entry which is preliminary data.</text>
</comment>
<dbReference type="Gene3D" id="2.20.28.160">
    <property type="match status" value="1"/>
</dbReference>
<dbReference type="PANTHER" id="PTHR40393:SF1">
    <property type="entry name" value="LYSINE BIOSYNTHESIS PROTEIN-RELATED"/>
    <property type="match status" value="1"/>
</dbReference>
<proteinExistence type="predicted"/>
<dbReference type="PANTHER" id="PTHR40393">
    <property type="entry name" value="LYSINE BIOSYNTHESIS PROTEIN-RELATED-RELATED"/>
    <property type="match status" value="1"/>
</dbReference>
<evidence type="ECO:0000313" key="1">
    <source>
        <dbReference type="EMBL" id="MDR7275438.1"/>
    </source>
</evidence>
<name>A0AAE3YKD8_9ACTN</name>
<gene>
    <name evidence="1" type="ORF">J2S41_002216</name>
</gene>
<dbReference type="RefSeq" id="WP_310366381.1">
    <property type="nucleotide sequence ID" value="NZ_JAVDYB010000001.1"/>
</dbReference>
<dbReference type="Pfam" id="PF21344">
    <property type="entry name" value="Zn_ribbon_LysW"/>
    <property type="match status" value="1"/>
</dbReference>
<organism evidence="1 2">
    <name type="scientific">Catenuloplanes atrovinosus</name>
    <dbReference type="NCBI Taxonomy" id="137266"/>
    <lineage>
        <taxon>Bacteria</taxon>
        <taxon>Bacillati</taxon>
        <taxon>Actinomycetota</taxon>
        <taxon>Actinomycetes</taxon>
        <taxon>Micromonosporales</taxon>
        <taxon>Micromonosporaceae</taxon>
        <taxon>Catenuloplanes</taxon>
    </lineage>
</organism>
<dbReference type="InterPro" id="IPR005906">
    <property type="entry name" value="LysW"/>
</dbReference>
<dbReference type="Proteomes" id="UP001183643">
    <property type="component" value="Unassembled WGS sequence"/>
</dbReference>
<evidence type="ECO:0000313" key="2">
    <source>
        <dbReference type="Proteomes" id="UP001183643"/>
    </source>
</evidence>
<accession>A0AAE3YKD8</accession>
<keyword evidence="2" id="KW-1185">Reference proteome</keyword>
<reference evidence="1" key="1">
    <citation type="submission" date="2023-07" db="EMBL/GenBank/DDBJ databases">
        <title>Sequencing the genomes of 1000 actinobacteria strains.</title>
        <authorList>
            <person name="Klenk H.-P."/>
        </authorList>
    </citation>
    <scope>NUCLEOTIDE SEQUENCE</scope>
    <source>
        <strain evidence="1">DSM 44707</strain>
    </source>
</reference>
<sequence length="63" mass="6740">MPVIADNAVVCLVCDSPLTVDGDAEKGEIIECSACGQEHELIGRTDDRPEVALAPEVEEDWGE</sequence>
<protein>
    <submittedName>
        <fullName evidence="1">Alpha-aminoadipate carrier protein LysW</fullName>
    </submittedName>
</protein>